<feature type="domain" description="Protein kinase" evidence="9">
    <location>
        <begin position="14"/>
        <end position="130"/>
    </location>
</feature>
<dbReference type="Gene3D" id="1.10.510.10">
    <property type="entry name" value="Transferase(Phosphotransferase) domain 1"/>
    <property type="match status" value="1"/>
</dbReference>
<dbReference type="InterPro" id="IPR011009">
    <property type="entry name" value="Kinase-like_dom_sf"/>
</dbReference>
<organism evidence="11 12">
    <name type="scientific">Tritrichomonas musculus</name>
    <dbReference type="NCBI Taxonomy" id="1915356"/>
    <lineage>
        <taxon>Eukaryota</taxon>
        <taxon>Metamonada</taxon>
        <taxon>Parabasalia</taxon>
        <taxon>Tritrichomonadida</taxon>
        <taxon>Tritrichomonadidae</taxon>
        <taxon>Tritrichomonas</taxon>
    </lineage>
</organism>
<accession>A0ABR2HGU6</accession>
<protein>
    <recommendedName>
        <fullName evidence="1">non-specific serine/threonine protein kinase</fullName>
        <ecNumber evidence="1">2.7.11.1</ecNumber>
    </recommendedName>
</protein>
<dbReference type="PANTHER" id="PTHR44899:SF8">
    <property type="entry name" value="NIMA-RELATED KINASE 11"/>
    <property type="match status" value="1"/>
</dbReference>
<dbReference type="Proteomes" id="UP001470230">
    <property type="component" value="Unassembled WGS sequence"/>
</dbReference>
<dbReference type="PROSITE" id="PS50011">
    <property type="entry name" value="PROTEIN_KINASE_DOM"/>
    <property type="match status" value="1"/>
</dbReference>
<proteinExistence type="predicted"/>
<evidence type="ECO:0000256" key="7">
    <source>
        <dbReference type="ARBA" id="ARBA00047899"/>
    </source>
</evidence>
<keyword evidence="5" id="KW-0418">Kinase</keyword>
<keyword evidence="12" id="KW-1185">Reference proteome</keyword>
<keyword evidence="4" id="KW-0547">Nucleotide-binding</keyword>
<evidence type="ECO:0000256" key="4">
    <source>
        <dbReference type="ARBA" id="ARBA00022741"/>
    </source>
</evidence>
<evidence type="ECO:0000256" key="5">
    <source>
        <dbReference type="ARBA" id="ARBA00022777"/>
    </source>
</evidence>
<dbReference type="SUPFAM" id="SSF56112">
    <property type="entry name" value="Protein kinase-like (PK-like)"/>
    <property type="match status" value="1"/>
</dbReference>
<dbReference type="EC" id="2.7.11.1" evidence="1"/>
<evidence type="ECO:0000259" key="9">
    <source>
        <dbReference type="PROSITE" id="PS50011"/>
    </source>
</evidence>
<dbReference type="EMBL" id="JAPFFF010000254">
    <property type="protein sequence ID" value="KAK8834998.1"/>
    <property type="molecule type" value="Genomic_DNA"/>
</dbReference>
<keyword evidence="2" id="KW-0723">Serine/threonine-protein kinase</keyword>
<keyword evidence="6" id="KW-0067">ATP-binding</keyword>
<keyword evidence="3" id="KW-0808">Transferase</keyword>
<comment type="catalytic activity">
    <reaction evidence="8">
        <text>L-seryl-[protein] + ATP = O-phospho-L-seryl-[protein] + ADP + H(+)</text>
        <dbReference type="Rhea" id="RHEA:17989"/>
        <dbReference type="Rhea" id="RHEA-COMP:9863"/>
        <dbReference type="Rhea" id="RHEA-COMP:11604"/>
        <dbReference type="ChEBI" id="CHEBI:15378"/>
        <dbReference type="ChEBI" id="CHEBI:29999"/>
        <dbReference type="ChEBI" id="CHEBI:30616"/>
        <dbReference type="ChEBI" id="CHEBI:83421"/>
        <dbReference type="ChEBI" id="CHEBI:456216"/>
        <dbReference type="EC" id="2.7.11.1"/>
    </reaction>
</comment>
<dbReference type="Pfam" id="PF00069">
    <property type="entry name" value="Pkinase"/>
    <property type="match status" value="1"/>
</dbReference>
<comment type="caution">
    <text evidence="11">The sequence shown here is derived from an EMBL/GenBank/DDBJ whole genome shotgun (WGS) entry which is preliminary data.</text>
</comment>
<evidence type="ECO:0000256" key="3">
    <source>
        <dbReference type="ARBA" id="ARBA00022679"/>
    </source>
</evidence>
<dbReference type="PANTHER" id="PTHR44899">
    <property type="entry name" value="CAMK FAMILY PROTEIN KINASE"/>
    <property type="match status" value="1"/>
</dbReference>
<dbReference type="InterPro" id="IPR051131">
    <property type="entry name" value="NEK_Ser/Thr_kinase_NIMA"/>
</dbReference>
<evidence type="ECO:0000256" key="1">
    <source>
        <dbReference type="ARBA" id="ARBA00012513"/>
    </source>
</evidence>
<gene>
    <name evidence="11" type="ORF">M9Y10_019632</name>
    <name evidence="10" type="ORF">M9Y10_019955</name>
</gene>
<evidence type="ECO:0000256" key="2">
    <source>
        <dbReference type="ARBA" id="ARBA00022527"/>
    </source>
</evidence>
<evidence type="ECO:0000313" key="11">
    <source>
        <dbReference type="EMBL" id="KAK8847057.1"/>
    </source>
</evidence>
<evidence type="ECO:0000313" key="10">
    <source>
        <dbReference type="EMBL" id="KAK8834998.1"/>
    </source>
</evidence>
<reference evidence="11 12" key="1">
    <citation type="submission" date="2024-04" db="EMBL/GenBank/DDBJ databases">
        <title>Tritrichomonas musculus Genome.</title>
        <authorList>
            <person name="Alves-Ferreira E."/>
            <person name="Grigg M."/>
            <person name="Lorenzi H."/>
            <person name="Galac M."/>
        </authorList>
    </citation>
    <scope>NUCLEOTIDE SEQUENCE [LARGE SCALE GENOMIC DNA]</scope>
    <source>
        <strain evidence="11 12">EAF2021</strain>
    </source>
</reference>
<evidence type="ECO:0000313" key="12">
    <source>
        <dbReference type="Proteomes" id="UP001470230"/>
    </source>
</evidence>
<evidence type="ECO:0000256" key="6">
    <source>
        <dbReference type="ARBA" id="ARBA00022840"/>
    </source>
</evidence>
<dbReference type="EMBL" id="JAPFFF010000028">
    <property type="protein sequence ID" value="KAK8847057.1"/>
    <property type="molecule type" value="Genomic_DNA"/>
</dbReference>
<name>A0ABR2HGU6_9EUKA</name>
<dbReference type="InterPro" id="IPR000719">
    <property type="entry name" value="Prot_kinase_dom"/>
</dbReference>
<sequence length="130" mass="14895">MEIEDCFFDTSDYEMTNKKLGEGAFGKVYVVESENSDILYCVKIINTNGAFSSRDQKVFLRESLILHKLSHPSIVKFYGINFHSFDDPTILNPTILTEYIPNGSLKDILDKEKKSIADNSAFVYSEYQMQ</sequence>
<evidence type="ECO:0000256" key="8">
    <source>
        <dbReference type="ARBA" id="ARBA00048679"/>
    </source>
</evidence>
<comment type="catalytic activity">
    <reaction evidence="7">
        <text>L-threonyl-[protein] + ATP = O-phospho-L-threonyl-[protein] + ADP + H(+)</text>
        <dbReference type="Rhea" id="RHEA:46608"/>
        <dbReference type="Rhea" id="RHEA-COMP:11060"/>
        <dbReference type="Rhea" id="RHEA-COMP:11605"/>
        <dbReference type="ChEBI" id="CHEBI:15378"/>
        <dbReference type="ChEBI" id="CHEBI:30013"/>
        <dbReference type="ChEBI" id="CHEBI:30616"/>
        <dbReference type="ChEBI" id="CHEBI:61977"/>
        <dbReference type="ChEBI" id="CHEBI:456216"/>
        <dbReference type="EC" id="2.7.11.1"/>
    </reaction>
</comment>